<dbReference type="EMBL" id="LLYZ01000005">
    <property type="protein sequence ID" value="KQK26095.1"/>
    <property type="molecule type" value="Genomic_DNA"/>
</dbReference>
<evidence type="ECO:0000256" key="1">
    <source>
        <dbReference type="ARBA" id="ARBA00022741"/>
    </source>
</evidence>
<keyword evidence="4 6" id="KW-0067">ATP-binding</keyword>
<keyword evidence="3 6" id="KW-0347">Helicase</keyword>
<feature type="domain" description="UvrD-like helicase ATP-binding" evidence="7">
    <location>
        <begin position="1"/>
        <end position="255"/>
    </location>
</feature>
<proteinExistence type="predicted"/>
<dbReference type="GO" id="GO:0005524">
    <property type="term" value="F:ATP binding"/>
    <property type="evidence" value="ECO:0007669"/>
    <property type="project" value="UniProtKB-UniRule"/>
</dbReference>
<protein>
    <recommendedName>
        <fullName evidence="5">DNA 3'-5' helicase II</fullName>
    </recommendedName>
</protein>
<dbReference type="OrthoDB" id="5107704at2"/>
<dbReference type="PANTHER" id="PTHR11070">
    <property type="entry name" value="UVRD / RECB / PCRA DNA HELICASE FAMILY MEMBER"/>
    <property type="match status" value="1"/>
</dbReference>
<dbReference type="PROSITE" id="PS51198">
    <property type="entry name" value="UVRD_HELICASE_ATP_BIND"/>
    <property type="match status" value="1"/>
</dbReference>
<dbReference type="InterPro" id="IPR027417">
    <property type="entry name" value="P-loop_NTPase"/>
</dbReference>
<keyword evidence="9" id="KW-1185">Reference proteome</keyword>
<feature type="binding site" evidence="6">
    <location>
        <begin position="12"/>
        <end position="19"/>
    </location>
    <ligand>
        <name>ATP</name>
        <dbReference type="ChEBI" id="CHEBI:30616"/>
    </ligand>
</feature>
<dbReference type="STRING" id="452084.AR438_10970"/>
<reference evidence="8 9" key="1">
    <citation type="submission" date="2015-10" db="EMBL/GenBank/DDBJ databases">
        <title>Chryseobacterium aquaticum genome.</title>
        <authorList>
            <person name="Newman J.D."/>
            <person name="Ferguson M.B."/>
            <person name="Miller J.R."/>
        </authorList>
    </citation>
    <scope>NUCLEOTIDE SEQUENCE [LARGE SCALE GENOMIC DNA]</scope>
    <source>
        <strain evidence="8 9">KCTC 12483</strain>
    </source>
</reference>
<dbReference type="InterPro" id="IPR000212">
    <property type="entry name" value="DNA_helicase_UvrD/REP"/>
</dbReference>
<keyword evidence="1 6" id="KW-0547">Nucleotide-binding</keyword>
<dbReference type="Proteomes" id="UP000051682">
    <property type="component" value="Unassembled WGS sequence"/>
</dbReference>
<evidence type="ECO:0000256" key="2">
    <source>
        <dbReference type="ARBA" id="ARBA00022801"/>
    </source>
</evidence>
<dbReference type="GO" id="GO:0043138">
    <property type="term" value="F:3'-5' DNA helicase activity"/>
    <property type="evidence" value="ECO:0007669"/>
    <property type="project" value="TreeGrafter"/>
</dbReference>
<sequence>MLSEQNNKLIVAAAGSGKTTFLVEEALREKNNSILITTFTQANESEIKRKFIEKNKCIPENVTIQTWFTFLLKQGVRPYQGALIEKKINGLILVNGKSGLKAYRNPCEICRKGNTINEDCKKCANPIYYSEENEFEKHYFSKSLKIYSDKISKFIIRSNEKSEGLLIERLCNVYSHIFIDEVQDLAGYDLEFLKLLFKSPSRILLVGDPRQGTYSTNTSAKNKKFSKFNVVNFFQDPTIKINTDKTSLLINYRCNKKICDLSNNLFPDFQKTESGNKLITGHDGVFFIKEIDIEDYLANFKPMQLRETKRKKVNENFKVMNFGESKGLSFDRILIYPTQPFLNWLLDNKTILAETSRAKIYVALTRARYSVAIVNNIENKKSEIKHYK</sequence>
<dbReference type="InterPro" id="IPR014016">
    <property type="entry name" value="UvrD-like_ATP-bd"/>
</dbReference>
<evidence type="ECO:0000256" key="3">
    <source>
        <dbReference type="ARBA" id="ARBA00022806"/>
    </source>
</evidence>
<evidence type="ECO:0000313" key="9">
    <source>
        <dbReference type="Proteomes" id="UP000051682"/>
    </source>
</evidence>
<evidence type="ECO:0000259" key="7">
    <source>
        <dbReference type="PROSITE" id="PS51198"/>
    </source>
</evidence>
<dbReference type="GO" id="GO:0016787">
    <property type="term" value="F:hydrolase activity"/>
    <property type="evidence" value="ECO:0007669"/>
    <property type="project" value="UniProtKB-UniRule"/>
</dbReference>
<comment type="caution">
    <text evidence="8">The sequence shown here is derived from an EMBL/GenBank/DDBJ whole genome shotgun (WGS) entry which is preliminary data.</text>
</comment>
<dbReference type="RefSeq" id="WP_056015137.1">
    <property type="nucleotide sequence ID" value="NZ_LLYZ01000005.1"/>
</dbReference>
<dbReference type="Gene3D" id="3.40.50.300">
    <property type="entry name" value="P-loop containing nucleotide triphosphate hydrolases"/>
    <property type="match status" value="2"/>
</dbReference>
<keyword evidence="2 6" id="KW-0378">Hydrolase</keyword>
<evidence type="ECO:0000313" key="8">
    <source>
        <dbReference type="EMBL" id="KQK26095.1"/>
    </source>
</evidence>
<evidence type="ECO:0000256" key="4">
    <source>
        <dbReference type="ARBA" id="ARBA00022840"/>
    </source>
</evidence>
<dbReference type="AlphaFoldDB" id="A0A0Q3HTM3"/>
<dbReference type="GO" id="GO:0000725">
    <property type="term" value="P:recombinational repair"/>
    <property type="evidence" value="ECO:0007669"/>
    <property type="project" value="TreeGrafter"/>
</dbReference>
<organism evidence="8 9">
    <name type="scientific">Chryseobacterium aquaticum</name>
    <dbReference type="NCBI Taxonomy" id="452084"/>
    <lineage>
        <taxon>Bacteria</taxon>
        <taxon>Pseudomonadati</taxon>
        <taxon>Bacteroidota</taxon>
        <taxon>Flavobacteriia</taxon>
        <taxon>Flavobacteriales</taxon>
        <taxon>Weeksellaceae</taxon>
        <taxon>Chryseobacterium group</taxon>
        <taxon>Chryseobacterium</taxon>
    </lineage>
</organism>
<gene>
    <name evidence="8" type="ORF">AR438_10970</name>
</gene>
<dbReference type="SUPFAM" id="SSF52540">
    <property type="entry name" value="P-loop containing nucleoside triphosphate hydrolases"/>
    <property type="match status" value="1"/>
</dbReference>
<evidence type="ECO:0000256" key="6">
    <source>
        <dbReference type="PROSITE-ProRule" id="PRU00560"/>
    </source>
</evidence>
<dbReference type="GO" id="GO:0003677">
    <property type="term" value="F:DNA binding"/>
    <property type="evidence" value="ECO:0007669"/>
    <property type="project" value="InterPro"/>
</dbReference>
<dbReference type="Pfam" id="PF13245">
    <property type="entry name" value="AAA_19"/>
    <property type="match status" value="1"/>
</dbReference>
<accession>A0A0Q3HTM3</accession>
<evidence type="ECO:0000256" key="5">
    <source>
        <dbReference type="ARBA" id="ARBA00034923"/>
    </source>
</evidence>
<dbReference type="PANTHER" id="PTHR11070:SF2">
    <property type="entry name" value="ATP-DEPENDENT DNA HELICASE SRS2"/>
    <property type="match status" value="1"/>
</dbReference>
<name>A0A0Q3HTM3_9FLAO</name>